<sequence length="130" mass="14892">MKASGIMGKEITQLFCYSHKICGLCLLDWSLIPSRQVLTKNSKLASLRISTNYSSGFYKLRFSDDNVLQLLYEGLEMSGVYWPDPGKTSWQAGRSTYNNSKNAVQDPFGYFTSTDKFWFRTADMVKELKE</sequence>
<reference evidence="1" key="1">
    <citation type="submission" date="2023-12" db="EMBL/GenBank/DDBJ databases">
        <title>Genome assembly of Anisodus tanguticus.</title>
        <authorList>
            <person name="Wang Y.-J."/>
        </authorList>
    </citation>
    <scope>NUCLEOTIDE SEQUENCE</scope>
    <source>
        <strain evidence="1">KB-2021</strain>
        <tissue evidence="1">Leaf</tissue>
    </source>
</reference>
<keyword evidence="2" id="KW-1185">Reference proteome</keyword>
<evidence type="ECO:0000313" key="1">
    <source>
        <dbReference type="EMBL" id="KAK4342524.1"/>
    </source>
</evidence>
<gene>
    <name evidence="1" type="ORF">RND71_038340</name>
</gene>
<protein>
    <submittedName>
        <fullName evidence="1">Uncharacterized protein</fullName>
    </submittedName>
</protein>
<dbReference type="Proteomes" id="UP001291623">
    <property type="component" value="Unassembled WGS sequence"/>
</dbReference>
<evidence type="ECO:0000313" key="2">
    <source>
        <dbReference type="Proteomes" id="UP001291623"/>
    </source>
</evidence>
<proteinExistence type="predicted"/>
<dbReference type="EMBL" id="JAVYJV010000021">
    <property type="protein sequence ID" value="KAK4342524.1"/>
    <property type="molecule type" value="Genomic_DNA"/>
</dbReference>
<comment type="caution">
    <text evidence="1">The sequence shown here is derived from an EMBL/GenBank/DDBJ whole genome shotgun (WGS) entry which is preliminary data.</text>
</comment>
<organism evidence="1 2">
    <name type="scientific">Anisodus tanguticus</name>
    <dbReference type="NCBI Taxonomy" id="243964"/>
    <lineage>
        <taxon>Eukaryota</taxon>
        <taxon>Viridiplantae</taxon>
        <taxon>Streptophyta</taxon>
        <taxon>Embryophyta</taxon>
        <taxon>Tracheophyta</taxon>
        <taxon>Spermatophyta</taxon>
        <taxon>Magnoliopsida</taxon>
        <taxon>eudicotyledons</taxon>
        <taxon>Gunneridae</taxon>
        <taxon>Pentapetalae</taxon>
        <taxon>asterids</taxon>
        <taxon>lamiids</taxon>
        <taxon>Solanales</taxon>
        <taxon>Solanaceae</taxon>
        <taxon>Solanoideae</taxon>
        <taxon>Hyoscyameae</taxon>
        <taxon>Anisodus</taxon>
    </lineage>
</organism>
<name>A0AAE1QYU8_9SOLA</name>
<accession>A0AAE1QYU8</accession>
<dbReference type="AlphaFoldDB" id="A0AAE1QYU8"/>